<keyword evidence="2" id="KW-1185">Reference proteome</keyword>
<proteinExistence type="predicted"/>
<name>A0A0F7IK52_9CAUD</name>
<dbReference type="RefSeq" id="YP_009191797.1">
    <property type="nucleotide sequence ID" value="NC_028702.1"/>
</dbReference>
<dbReference type="Proteomes" id="UP000201918">
    <property type="component" value="Segment"/>
</dbReference>
<sequence length="107" mass="11789">MSHAAAIQGGLQGWSVKAPYPFLVMAIDNPSGMPKGLYWYVVDTRKGSTDFKDRIGTTCKGLLASEWAHCHASALYLHQVQGESITTASEAYAPYWAKVKELQQVKE</sequence>
<organism evidence="1 2">
    <name type="scientific">Delftia phage IME-DE1</name>
    <dbReference type="NCBI Taxonomy" id="1647385"/>
    <lineage>
        <taxon>Viruses</taxon>
        <taxon>Duplodnaviria</taxon>
        <taxon>Heunggongvirae</taxon>
        <taxon>Uroviricota</taxon>
        <taxon>Caudoviricetes</taxon>
        <taxon>Autographivirales</taxon>
        <taxon>Autotranscriptaviridae</taxon>
        <taxon>Piedvirus</taxon>
        <taxon>Piedvirus IMEDE1</taxon>
    </lineage>
</organism>
<dbReference type="EMBL" id="KR153873">
    <property type="protein sequence ID" value="AKG94477.1"/>
    <property type="molecule type" value="Genomic_DNA"/>
</dbReference>
<dbReference type="GeneID" id="26520526"/>
<reference evidence="1 2" key="1">
    <citation type="submission" date="2015-04" db="EMBL/GenBank/DDBJ databases">
        <title>Isolation and genomic analysis of Delftia bacteriophage IME-DE1.</title>
        <authorList>
            <person name="Kang H."/>
        </authorList>
    </citation>
    <scope>NUCLEOTIDE SEQUENCE [LARGE SCALE GENOMIC DNA]</scope>
</reference>
<evidence type="ECO:0000313" key="1">
    <source>
        <dbReference type="EMBL" id="AKG94477.1"/>
    </source>
</evidence>
<evidence type="ECO:0000313" key="2">
    <source>
        <dbReference type="Proteomes" id="UP000201918"/>
    </source>
</evidence>
<accession>A0A0F7IK52</accession>
<dbReference type="KEGG" id="vg:26520526"/>
<protein>
    <submittedName>
        <fullName evidence="1">Uncharacterized protein</fullName>
    </submittedName>
</protein>